<comment type="similarity">
    <text evidence="2">Belongs to the UPF0057 (PMP3) family.</text>
</comment>
<comment type="subcellular location">
    <subcellularLocation>
        <location evidence="1">Membrane</location>
    </subcellularLocation>
</comment>
<feature type="compositionally biased region" description="Basic and acidic residues" evidence="6">
    <location>
        <begin position="67"/>
        <end position="78"/>
    </location>
</feature>
<evidence type="ECO:0000256" key="7">
    <source>
        <dbReference type="SAM" id="Phobius"/>
    </source>
</evidence>
<dbReference type="EMBL" id="CP119391">
    <property type="protein sequence ID" value="WNK19182.1"/>
    <property type="molecule type" value="Genomic_DNA"/>
</dbReference>
<feature type="compositionally biased region" description="Basic and acidic residues" evidence="6">
    <location>
        <begin position="17"/>
        <end position="33"/>
    </location>
</feature>
<keyword evidence="9" id="KW-1185">Reference proteome</keyword>
<protein>
    <submittedName>
        <fullName evidence="8">YqaE/Pmp3 family membrane protein</fullName>
    </submittedName>
</protein>
<feature type="transmembrane region" description="Helical" evidence="7">
    <location>
        <begin position="165"/>
        <end position="187"/>
    </location>
</feature>
<evidence type="ECO:0000256" key="5">
    <source>
        <dbReference type="ARBA" id="ARBA00023136"/>
    </source>
</evidence>
<organism evidence="8 9">
    <name type="scientific">Halomonas piscis</name>
    <dbReference type="NCBI Taxonomy" id="3031727"/>
    <lineage>
        <taxon>Bacteria</taxon>
        <taxon>Pseudomonadati</taxon>
        <taxon>Pseudomonadota</taxon>
        <taxon>Gammaproteobacteria</taxon>
        <taxon>Oceanospirillales</taxon>
        <taxon>Halomonadaceae</taxon>
        <taxon>Halomonas</taxon>
    </lineage>
</organism>
<evidence type="ECO:0000256" key="1">
    <source>
        <dbReference type="ARBA" id="ARBA00004370"/>
    </source>
</evidence>
<evidence type="ECO:0000313" key="9">
    <source>
        <dbReference type="Proteomes" id="UP001301869"/>
    </source>
</evidence>
<reference evidence="8 9" key="1">
    <citation type="submission" date="2023-03" db="EMBL/GenBank/DDBJ databases">
        <title>Halomonas sp. nov., isolated from Korean tranditional fermented seafood 'Jeotgal'.</title>
        <authorList>
            <person name="Kim B."/>
            <person name="Shin N.-R."/>
        </authorList>
    </citation>
    <scope>NUCLEOTIDE SEQUENCE [LARGE SCALE GENOMIC DNA]</scope>
    <source>
        <strain evidence="8 9">SG2L-4</strain>
    </source>
</reference>
<keyword evidence="4 7" id="KW-1133">Transmembrane helix</keyword>
<sequence>MDAREYLSRKGVALDSDPDRTNTLEEKAWERARQAGQHRPKTGTPHDWEDWERYHGELAEGAASLEQKIDREAHREQEQEPVEPPPSVDERPDAGASEAASTAPKPASAAVGHFTPPAPEQAFELEMPDVPEKREPAVLNAAYAALAVLLPPLAVGLSGGNGRRVAISAALTLLLWIPGVIYAIAWLRRP</sequence>
<proteinExistence type="inferred from homology"/>
<evidence type="ECO:0000256" key="3">
    <source>
        <dbReference type="ARBA" id="ARBA00022692"/>
    </source>
</evidence>
<evidence type="ECO:0000256" key="6">
    <source>
        <dbReference type="SAM" id="MobiDB-lite"/>
    </source>
</evidence>
<evidence type="ECO:0000313" key="8">
    <source>
        <dbReference type="EMBL" id="WNK19182.1"/>
    </source>
</evidence>
<evidence type="ECO:0000256" key="2">
    <source>
        <dbReference type="ARBA" id="ARBA00009530"/>
    </source>
</evidence>
<evidence type="ECO:0000256" key="4">
    <source>
        <dbReference type="ARBA" id="ARBA00022989"/>
    </source>
</evidence>
<feature type="compositionally biased region" description="Basic and acidic residues" evidence="6">
    <location>
        <begin position="44"/>
        <end position="58"/>
    </location>
</feature>
<name>A0ABY9YX48_9GAMM</name>
<dbReference type="RefSeq" id="WP_311882320.1">
    <property type="nucleotide sequence ID" value="NZ_CP119391.1"/>
</dbReference>
<keyword evidence="3 7" id="KW-0812">Transmembrane</keyword>
<gene>
    <name evidence="8" type="ORF">P1P91_09875</name>
</gene>
<dbReference type="Pfam" id="PF01679">
    <property type="entry name" value="Pmp3"/>
    <property type="match status" value="1"/>
</dbReference>
<feature type="compositionally biased region" description="Low complexity" evidence="6">
    <location>
        <begin position="96"/>
        <end position="110"/>
    </location>
</feature>
<accession>A0ABY9YX48</accession>
<feature type="region of interest" description="Disordered" evidence="6">
    <location>
        <begin position="1"/>
        <end position="116"/>
    </location>
</feature>
<keyword evidence="5 7" id="KW-0472">Membrane</keyword>
<dbReference type="InterPro" id="IPR000612">
    <property type="entry name" value="PMP3"/>
</dbReference>
<feature type="transmembrane region" description="Helical" evidence="7">
    <location>
        <begin position="137"/>
        <end position="159"/>
    </location>
</feature>
<dbReference type="Proteomes" id="UP001301869">
    <property type="component" value="Chromosome"/>
</dbReference>